<keyword evidence="5" id="KW-1185">Reference proteome</keyword>
<evidence type="ECO:0000259" key="3">
    <source>
        <dbReference type="Pfam" id="PF26337"/>
    </source>
</evidence>
<organism evidence="4 5">
    <name type="scientific">Fervidobacterium thailandense</name>
    <dbReference type="NCBI Taxonomy" id="1008305"/>
    <lineage>
        <taxon>Bacteria</taxon>
        <taxon>Thermotogati</taxon>
        <taxon>Thermotogota</taxon>
        <taxon>Thermotogae</taxon>
        <taxon>Thermotogales</taxon>
        <taxon>Fervidobacteriaceae</taxon>
        <taxon>Fervidobacterium</taxon>
    </lineage>
</organism>
<dbReference type="OrthoDB" id="9790931at2"/>
<feature type="domain" description="Glucosyltransferase 3-like N-terminal" evidence="2">
    <location>
        <begin position="6"/>
        <end position="144"/>
    </location>
</feature>
<evidence type="ECO:0000313" key="5">
    <source>
        <dbReference type="Proteomes" id="UP000094570"/>
    </source>
</evidence>
<dbReference type="InterPro" id="IPR058592">
    <property type="entry name" value="Gtf3_C"/>
</dbReference>
<dbReference type="SUPFAM" id="SSF53756">
    <property type="entry name" value="UDP-Glycosyltransferase/glycogen phosphorylase"/>
    <property type="match status" value="1"/>
</dbReference>
<name>A0A1E3G0R3_9BACT</name>
<dbReference type="Proteomes" id="UP000094570">
    <property type="component" value="Unassembled WGS sequence"/>
</dbReference>
<evidence type="ECO:0000313" key="4">
    <source>
        <dbReference type="EMBL" id="ODN29839.1"/>
    </source>
</evidence>
<dbReference type="PIRSF" id="PIRSF007023">
    <property type="entry name" value="UDP-Galf_transf"/>
    <property type="match status" value="1"/>
</dbReference>
<dbReference type="Pfam" id="PF26334">
    <property type="entry name" value="Gtf3_N"/>
    <property type="match status" value="1"/>
</dbReference>
<dbReference type="AlphaFoldDB" id="A0A1E3G0R3"/>
<dbReference type="EMBL" id="LWAF01000017">
    <property type="protein sequence ID" value="ODN29839.1"/>
    <property type="molecule type" value="Genomic_DNA"/>
</dbReference>
<protein>
    <recommendedName>
        <fullName evidence="6">Beta-1,6-galactofuranosyltransferase</fullName>
    </recommendedName>
</protein>
<dbReference type="InterPro" id="IPR058591">
    <property type="entry name" value="Gtf3_N"/>
</dbReference>
<comment type="caution">
    <text evidence="4">The sequence shown here is derived from an EMBL/GenBank/DDBJ whole genome shotgun (WGS) entry which is preliminary data.</text>
</comment>
<feature type="domain" description="Glucosyltransferase 3-like C-terminal" evidence="3">
    <location>
        <begin position="186"/>
        <end position="353"/>
    </location>
</feature>
<dbReference type="RefSeq" id="WP_069293755.1">
    <property type="nucleotide sequence ID" value="NZ_CP140110.1"/>
</dbReference>
<evidence type="ECO:0000259" key="2">
    <source>
        <dbReference type="Pfam" id="PF26334"/>
    </source>
</evidence>
<sequence>MKSQETYYVSAFFWENFNAALKAKLDVERIFRRMNFKPIDLFKDGKKIRVLSITKLFKLVLSSFFTKEYEYSNVFFQNGTGIDLFLAPILKLAFRKGKRIIVIHDVESIRFSRKIDFLREKFVFSKFTHAICHSKQMADFLREKIGFNGTLFVIELFDYILESLPNTSQSPSLGGLPFPDDRKFLVVYAGNLSKWKSGFLYKIAQGNSKFKNYRLVLYGKGFDTIVQNENIELKGAFPPDELPYHLKGHFGLIWDGEETKEISGTVGNYLRYNSPHKASLYIVTGLPLICWKEAAVYDVVKKYNIGFGIHSLEELDEILENISEKEYNLWRENVMNLRNQLAQGKNLEKVINQILGS</sequence>
<accession>A0A1E3G0R3</accession>
<dbReference type="STRING" id="1008305.A4H02_08495"/>
<evidence type="ECO:0008006" key="6">
    <source>
        <dbReference type="Google" id="ProtNLM"/>
    </source>
</evidence>
<proteinExistence type="predicted"/>
<gene>
    <name evidence="4" type="ORF">A4H02_08495</name>
</gene>
<reference evidence="5" key="1">
    <citation type="submission" date="2016-04" db="EMBL/GenBank/DDBJ databases">
        <title>The genome sequence project of a novel Fervidobacterium isolate from a hot spring in Thailand.</title>
        <authorList>
            <person name="Gonzalez J.M."/>
            <person name="Cuecas A."/>
            <person name="Kanoksilapatham W."/>
        </authorList>
    </citation>
    <scope>NUCLEOTIDE SEQUENCE [LARGE SCALE GENOMIC DNA]</scope>
    <source>
        <strain evidence="5">FC2004</strain>
    </source>
</reference>
<evidence type="ECO:0000256" key="1">
    <source>
        <dbReference type="ARBA" id="ARBA00022679"/>
    </source>
</evidence>
<keyword evidence="1" id="KW-0808">Transferase</keyword>
<dbReference type="Pfam" id="PF26337">
    <property type="entry name" value="Gtf3_C"/>
    <property type="match status" value="1"/>
</dbReference>
<dbReference type="Gene3D" id="3.40.50.2000">
    <property type="entry name" value="Glycogen Phosphorylase B"/>
    <property type="match status" value="2"/>
</dbReference>